<keyword evidence="3" id="KW-1185">Reference proteome</keyword>
<proteinExistence type="predicted"/>
<dbReference type="KEGG" id="asip:AQUSIP_02650"/>
<dbReference type="RefSeq" id="WP_148337892.1">
    <property type="nucleotide sequence ID" value="NZ_LR699119.1"/>
</dbReference>
<dbReference type="AlphaFoldDB" id="A0A5E4PF60"/>
<dbReference type="Proteomes" id="UP000324194">
    <property type="component" value="Chromosome 1"/>
</dbReference>
<feature type="compositionally biased region" description="Basic and acidic residues" evidence="1">
    <location>
        <begin position="166"/>
        <end position="182"/>
    </location>
</feature>
<reference evidence="2 3" key="1">
    <citation type="submission" date="2019-08" db="EMBL/GenBank/DDBJ databases">
        <authorList>
            <person name="Guy L."/>
        </authorList>
    </citation>
    <scope>NUCLEOTIDE SEQUENCE [LARGE SCALE GENOMIC DNA]</scope>
    <source>
        <strain evidence="2 3">SGT-108</strain>
    </source>
</reference>
<evidence type="ECO:0000313" key="3">
    <source>
        <dbReference type="Proteomes" id="UP000324194"/>
    </source>
</evidence>
<evidence type="ECO:0000313" key="2">
    <source>
        <dbReference type="EMBL" id="VVC74991.1"/>
    </source>
</evidence>
<gene>
    <name evidence="2" type="ORF">AQUSIP_02650</name>
</gene>
<sequence>MPKKSSKPTTSASVETNDEVVNKIVDLMKLLGSYKDFKDVKPNEFKILYIDILDAFGQPKPTAADLKEASAQLLEIFPPDQIFKAASRLLSVVDAEIKSRSDRNLSPSLKENLKNITQFAHKFTSNAMAKKRPEFNPTGATRQLEEKRNKFIAQEKRKSGGTPHALFKESGREGSESEKSNLDKPGNYDIITKSKK</sequence>
<evidence type="ECO:0000256" key="1">
    <source>
        <dbReference type="SAM" id="MobiDB-lite"/>
    </source>
</evidence>
<dbReference type="EMBL" id="LR699119">
    <property type="protein sequence ID" value="VVC74991.1"/>
    <property type="molecule type" value="Genomic_DNA"/>
</dbReference>
<protein>
    <submittedName>
        <fullName evidence="2">Uncharacterized protein</fullName>
    </submittedName>
</protein>
<accession>A0A5E4PF60</accession>
<organism evidence="2 3">
    <name type="scientific">Aquicella siphonis</name>
    <dbReference type="NCBI Taxonomy" id="254247"/>
    <lineage>
        <taxon>Bacteria</taxon>
        <taxon>Pseudomonadati</taxon>
        <taxon>Pseudomonadota</taxon>
        <taxon>Gammaproteobacteria</taxon>
        <taxon>Legionellales</taxon>
        <taxon>Coxiellaceae</taxon>
        <taxon>Aquicella</taxon>
    </lineage>
</organism>
<name>A0A5E4PF60_9COXI</name>
<feature type="region of interest" description="Disordered" evidence="1">
    <location>
        <begin position="151"/>
        <end position="196"/>
    </location>
</feature>